<dbReference type="Proteomes" id="UP000243499">
    <property type="component" value="Chromosome 9"/>
</dbReference>
<evidence type="ECO:0000313" key="1">
    <source>
        <dbReference type="EMBL" id="PAN45280.1"/>
    </source>
</evidence>
<sequence>MVLSVYQNINTEFMPPGGPEPDLNRLAQVPSMRVGRPLVYGWSVPYRRSSVIKSNLDDPTLESRLDTTHGAGNTVLTRAGTGAAACSVWPVPCQ</sequence>
<accession>A0A2S3IIN2</accession>
<dbReference type="EMBL" id="CM008054">
    <property type="protein sequence ID" value="PAN45280.1"/>
    <property type="molecule type" value="Genomic_DNA"/>
</dbReference>
<dbReference type="Gramene" id="PAN45280">
    <property type="protein sequence ID" value="PAN45280"/>
    <property type="gene ID" value="PAHAL_9G107300"/>
</dbReference>
<proteinExistence type="predicted"/>
<reference evidence="1" key="1">
    <citation type="submission" date="2018-04" db="EMBL/GenBank/DDBJ databases">
        <title>WGS assembly of Panicum hallii.</title>
        <authorList>
            <person name="Lovell J."/>
            <person name="Jenkins J."/>
            <person name="Lowry D."/>
            <person name="Mamidi S."/>
            <person name="Sreedasyam A."/>
            <person name="Weng X."/>
            <person name="Barry K."/>
            <person name="Bonette J."/>
            <person name="Campitelli B."/>
            <person name="Daum C."/>
            <person name="Gordon S."/>
            <person name="Gould B."/>
            <person name="Lipzen A."/>
            <person name="Macqueen A."/>
            <person name="Palacio-Mejia J."/>
            <person name="Plott C."/>
            <person name="Shakirov E."/>
            <person name="Shu S."/>
            <person name="Yoshinaga Y."/>
            <person name="Zane M."/>
            <person name="Rokhsar D."/>
            <person name="Grimwood J."/>
            <person name="Schmutz J."/>
            <person name="Juenger T."/>
        </authorList>
    </citation>
    <scope>NUCLEOTIDE SEQUENCE [LARGE SCALE GENOMIC DNA]</scope>
    <source>
        <strain evidence="1">FIL2</strain>
    </source>
</reference>
<protein>
    <submittedName>
        <fullName evidence="1">Uncharacterized protein</fullName>
    </submittedName>
</protein>
<organism evidence="1">
    <name type="scientific">Panicum hallii</name>
    <dbReference type="NCBI Taxonomy" id="206008"/>
    <lineage>
        <taxon>Eukaryota</taxon>
        <taxon>Viridiplantae</taxon>
        <taxon>Streptophyta</taxon>
        <taxon>Embryophyta</taxon>
        <taxon>Tracheophyta</taxon>
        <taxon>Spermatophyta</taxon>
        <taxon>Magnoliopsida</taxon>
        <taxon>Liliopsida</taxon>
        <taxon>Poales</taxon>
        <taxon>Poaceae</taxon>
        <taxon>PACMAD clade</taxon>
        <taxon>Panicoideae</taxon>
        <taxon>Panicodae</taxon>
        <taxon>Paniceae</taxon>
        <taxon>Panicinae</taxon>
        <taxon>Panicum</taxon>
        <taxon>Panicum sect. Panicum</taxon>
    </lineage>
</organism>
<gene>
    <name evidence="1" type="ORF">PAHAL_9G107300</name>
</gene>
<name>A0A2S3IIN2_9POAL</name>
<dbReference type="AlphaFoldDB" id="A0A2S3IIN2"/>